<dbReference type="Proteomes" id="UP000001444">
    <property type="component" value="Chromosome"/>
</dbReference>
<feature type="compositionally biased region" description="Basic and acidic residues" evidence="1">
    <location>
        <begin position="22"/>
        <end position="37"/>
    </location>
</feature>
<protein>
    <submittedName>
        <fullName evidence="2">Uncharacterized protein</fullName>
    </submittedName>
</protein>
<name>C9YTS2_STRSW</name>
<dbReference type="KEGG" id="scb:SCAB_67111"/>
<proteinExistence type="predicted"/>
<feature type="compositionally biased region" description="Basic and acidic residues" evidence="1">
    <location>
        <begin position="46"/>
        <end position="70"/>
    </location>
</feature>
<feature type="region of interest" description="Disordered" evidence="1">
    <location>
        <begin position="11"/>
        <end position="91"/>
    </location>
</feature>
<dbReference type="EMBL" id="FN554889">
    <property type="protein sequence ID" value="CBG73710.1"/>
    <property type="molecule type" value="Genomic_DNA"/>
</dbReference>
<evidence type="ECO:0000313" key="3">
    <source>
        <dbReference type="Proteomes" id="UP000001444"/>
    </source>
</evidence>
<organism evidence="2 3">
    <name type="scientific">Streptomyces scabiei (strain 87.22)</name>
    <dbReference type="NCBI Taxonomy" id="680198"/>
    <lineage>
        <taxon>Bacteria</taxon>
        <taxon>Bacillati</taxon>
        <taxon>Actinomycetota</taxon>
        <taxon>Actinomycetes</taxon>
        <taxon>Kitasatosporales</taxon>
        <taxon>Streptomycetaceae</taxon>
        <taxon>Streptomyces</taxon>
    </lineage>
</organism>
<dbReference type="AlphaFoldDB" id="C9YTS2"/>
<evidence type="ECO:0000313" key="2">
    <source>
        <dbReference type="EMBL" id="CBG73710.1"/>
    </source>
</evidence>
<dbReference type="HOGENOM" id="CLU_2425790_0_0_11"/>
<accession>C9YTS2</accession>
<sequence>MLLAREVLLHQHFDGHRHHDRARRDVRPVPPSDEHREPHHGRRRSGVHDPRVRRGQPDEEDVRPEGDAHARVQRAGQGGGVRDRQRPPSAQ</sequence>
<feature type="compositionally biased region" description="Basic and acidic residues" evidence="1">
    <location>
        <begin position="81"/>
        <end position="91"/>
    </location>
</feature>
<keyword evidence="3" id="KW-1185">Reference proteome</keyword>
<dbReference type="STRING" id="680198.SCAB_67111"/>
<gene>
    <name evidence="2" type="ordered locus">SCAB_67111</name>
</gene>
<reference evidence="2 3" key="1">
    <citation type="journal article" date="2010" name="Mol. Plant Microbe Interact.">
        <title>Streptomyces scabies 87-22 contains a coronafacic acid-like biosynthetic cluster that contributes to plant-microbe interactions.</title>
        <authorList>
            <person name="Bignell D.R."/>
            <person name="Seipke R.F."/>
            <person name="Huguet-Tapia J.C."/>
            <person name="Chambers A.H."/>
            <person name="Parry R.J."/>
            <person name="Loria R."/>
        </authorList>
    </citation>
    <scope>NUCLEOTIDE SEQUENCE [LARGE SCALE GENOMIC DNA]</scope>
    <source>
        <strain evidence="2 3">87.22</strain>
    </source>
</reference>
<evidence type="ECO:0000256" key="1">
    <source>
        <dbReference type="SAM" id="MobiDB-lite"/>
    </source>
</evidence>